<dbReference type="Proteomes" id="UP000594262">
    <property type="component" value="Unplaced"/>
</dbReference>
<dbReference type="AlphaFoldDB" id="A0A7M5V1Q3"/>
<proteinExistence type="predicted"/>
<evidence type="ECO:0000313" key="2">
    <source>
        <dbReference type="Proteomes" id="UP000594262"/>
    </source>
</evidence>
<organism evidence="1 2">
    <name type="scientific">Clytia hemisphaerica</name>
    <dbReference type="NCBI Taxonomy" id="252671"/>
    <lineage>
        <taxon>Eukaryota</taxon>
        <taxon>Metazoa</taxon>
        <taxon>Cnidaria</taxon>
        <taxon>Hydrozoa</taxon>
        <taxon>Hydroidolina</taxon>
        <taxon>Leptothecata</taxon>
        <taxon>Obeliida</taxon>
        <taxon>Clytiidae</taxon>
        <taxon>Clytia</taxon>
    </lineage>
</organism>
<dbReference type="OrthoDB" id="9049620at2759"/>
<accession>A0A7M5V1Q3</accession>
<dbReference type="EnsemblMetazoa" id="CLYHEMT001991.1">
    <property type="protein sequence ID" value="CLYHEMP001991.1"/>
    <property type="gene ID" value="CLYHEMG001991"/>
</dbReference>
<evidence type="ECO:0000313" key="1">
    <source>
        <dbReference type="EnsemblMetazoa" id="CLYHEMP001991.1"/>
    </source>
</evidence>
<protein>
    <submittedName>
        <fullName evidence="1">Uncharacterized protein</fullName>
    </submittedName>
</protein>
<keyword evidence="2" id="KW-1185">Reference proteome</keyword>
<reference evidence="1" key="1">
    <citation type="submission" date="2021-01" db="UniProtKB">
        <authorList>
            <consortium name="EnsemblMetazoa"/>
        </authorList>
    </citation>
    <scope>IDENTIFICATION</scope>
</reference>
<sequence>MICKANLHPQNVHVSLALQHSLKSTKVPCTKCQTPFALLEILNHESKCQSVIKISDVFELKCFPRHVDDAALHVIKQKMDSDKTVKFASGGPRPVTFTKLTQNYVPSERANKRTVQKRNREMMENMSVVAGPSQKSINFQSAKLVNSFTEAERQSILEHANIRPVIEGRKMLAMRLQFGLSWGMLRGVSGWLRSFNIKPESEAKQRQTMKRIENAVVKGILATFTFPCQEEKGKFIVGSSGWAFMENSKEHLLGRLDSIIR</sequence>
<name>A0A7M5V1Q3_9CNID</name>